<dbReference type="Proteomes" id="UP000000238">
    <property type="component" value="Chromosome"/>
</dbReference>
<dbReference type="HOGENOM" id="CLU_1568558_0_0_6"/>
<keyword evidence="3" id="KW-1185">Reference proteome</keyword>
<dbReference type="InterPro" id="IPR009929">
    <property type="entry name" value="T3SS_YscO"/>
</dbReference>
<gene>
    <name evidence="2" type="ordered locus">HCH_03267</name>
</gene>
<protein>
    <submittedName>
        <fullName evidence="2">Uncharacterized protein</fullName>
    </submittedName>
</protein>
<dbReference type="KEGG" id="hch:HCH_03267"/>
<evidence type="ECO:0000313" key="2">
    <source>
        <dbReference type="EMBL" id="ABC30025.1"/>
    </source>
</evidence>
<evidence type="ECO:0000313" key="3">
    <source>
        <dbReference type="Proteomes" id="UP000000238"/>
    </source>
</evidence>
<evidence type="ECO:0000256" key="1">
    <source>
        <dbReference type="SAM" id="Coils"/>
    </source>
</evidence>
<dbReference type="STRING" id="349521.HCH_03267"/>
<sequence>MIASIAEIKQHRTNRQARQVKSLEIALSDLRERRSQSAHAFTDFQQWRRRESDRLFAELAGKPASLQEVDDYNSRVTYFKVQSNDLASQLKQIQAQETAAEQKLQAALDQLKAAQRAQEKFAILAEDFQGALQQNRIRLEEQQAEEMAADSLRCPAGATAGFSLGMEASR</sequence>
<accession>Q2SH49</accession>
<dbReference type="Pfam" id="PF07321">
    <property type="entry name" value="YscO"/>
    <property type="match status" value="1"/>
</dbReference>
<dbReference type="AlphaFoldDB" id="Q2SH49"/>
<dbReference type="Gene3D" id="1.10.287.1700">
    <property type="match status" value="1"/>
</dbReference>
<feature type="coiled-coil region" evidence="1">
    <location>
        <begin position="83"/>
        <end position="145"/>
    </location>
</feature>
<name>Q2SH49_HAHCH</name>
<proteinExistence type="predicted"/>
<dbReference type="EMBL" id="CP000155">
    <property type="protein sequence ID" value="ABC30025.1"/>
    <property type="molecule type" value="Genomic_DNA"/>
</dbReference>
<reference evidence="2 3" key="1">
    <citation type="journal article" date="2005" name="Nucleic Acids Res.">
        <title>Genomic blueprint of Hahella chejuensis, a marine microbe producing an algicidal agent.</title>
        <authorList>
            <person name="Jeong H."/>
            <person name="Yim J.H."/>
            <person name="Lee C."/>
            <person name="Choi S.-H."/>
            <person name="Park Y.K."/>
            <person name="Yoon S.H."/>
            <person name="Hur C.-G."/>
            <person name="Kang H.-Y."/>
            <person name="Kim D."/>
            <person name="Lee H.H."/>
            <person name="Park K.H."/>
            <person name="Park S.-H."/>
            <person name="Park H.-S."/>
            <person name="Lee H.K."/>
            <person name="Oh T.K."/>
            <person name="Kim J.F."/>
        </authorList>
    </citation>
    <scope>NUCLEOTIDE SEQUENCE [LARGE SCALE GENOMIC DNA]</scope>
    <source>
        <strain evidence="2 3">KCTC 2396</strain>
    </source>
</reference>
<dbReference type="OrthoDB" id="6199005at2"/>
<organism evidence="2 3">
    <name type="scientific">Hahella chejuensis (strain KCTC 2396)</name>
    <dbReference type="NCBI Taxonomy" id="349521"/>
    <lineage>
        <taxon>Bacteria</taxon>
        <taxon>Pseudomonadati</taxon>
        <taxon>Pseudomonadota</taxon>
        <taxon>Gammaproteobacteria</taxon>
        <taxon>Oceanospirillales</taxon>
        <taxon>Hahellaceae</taxon>
        <taxon>Hahella</taxon>
    </lineage>
</organism>
<dbReference type="InterPro" id="IPR053716">
    <property type="entry name" value="Flag_assembly_chemotaxis_eff"/>
</dbReference>
<dbReference type="RefSeq" id="WP_011397094.1">
    <property type="nucleotide sequence ID" value="NC_007645.1"/>
</dbReference>
<keyword evidence="1" id="KW-0175">Coiled coil</keyword>